<dbReference type="PROSITE" id="PS01129">
    <property type="entry name" value="PSI_RLU"/>
    <property type="match status" value="1"/>
</dbReference>
<dbReference type="Pfam" id="PF00849">
    <property type="entry name" value="PseudoU_synth_2"/>
    <property type="match status" value="1"/>
</dbReference>
<keyword evidence="3" id="KW-1185">Reference proteome</keyword>
<dbReference type="InterPro" id="IPR006145">
    <property type="entry name" value="PsdUridine_synth_RsuA/RluA"/>
</dbReference>
<dbReference type="PANTHER" id="PTHR21600:SF92">
    <property type="entry name" value="RIBOSOMAL LARGE SUBUNIT PSEUDOURIDINE SYNTHASE C"/>
    <property type="match status" value="1"/>
</dbReference>
<proteinExistence type="predicted"/>
<evidence type="ECO:0000313" key="2">
    <source>
        <dbReference type="EMBL" id="GIU67346.1"/>
    </source>
</evidence>
<gene>
    <name evidence="2" type="ORF">PsB1_1500</name>
</gene>
<evidence type="ECO:0000313" key="3">
    <source>
        <dbReference type="Proteomes" id="UP001161064"/>
    </source>
</evidence>
<evidence type="ECO:0000259" key="1">
    <source>
        <dbReference type="Pfam" id="PF00849"/>
    </source>
</evidence>
<dbReference type="SUPFAM" id="SSF55120">
    <property type="entry name" value="Pseudouridine synthase"/>
    <property type="match status" value="1"/>
</dbReference>
<sequence length="236" mass="25139">MIYEDSALLAFNKPSGLAVQGGSGIAIDFDFLLGAFANRKGHRPKLVHRLDRETSGLLIVAKTSPAAAHLSAQFASRSLSKRYLALVAGEVAETRGEIALPLVKINSGGLDLMRPARENDQDPQAARTDYRVLAKSVAASLIEAAPHTGRMHQIRVHMAAFGHAILGDTKYGGLMVAGGKPCPRLMLHAFALDFTHPDTGAPMHLSVAPPSDLIEMAQHLGLDLEQGLVQSLSKLA</sequence>
<organism evidence="2 3">
    <name type="scientific">Candidatus Phycosocius spiralis</name>
    <dbReference type="NCBI Taxonomy" id="2815099"/>
    <lineage>
        <taxon>Bacteria</taxon>
        <taxon>Pseudomonadati</taxon>
        <taxon>Pseudomonadota</taxon>
        <taxon>Alphaproteobacteria</taxon>
        <taxon>Caulobacterales</taxon>
        <taxon>Caulobacterales incertae sedis</taxon>
        <taxon>Candidatus Phycosocius</taxon>
    </lineage>
</organism>
<protein>
    <submittedName>
        <fullName evidence="2">RNA pseudouridine synthase</fullName>
    </submittedName>
</protein>
<reference evidence="2" key="1">
    <citation type="submission" date="2021-05" db="EMBL/GenBank/DDBJ databases">
        <authorList>
            <person name="Tanabe Y."/>
        </authorList>
    </citation>
    <scope>NUCLEOTIDE SEQUENCE</scope>
    <source>
        <strain evidence="2">BOTRYCO-1</strain>
    </source>
</reference>
<name>A0ABQ4PWB0_9PROT</name>
<feature type="domain" description="Pseudouridine synthase RsuA/RluA-like" evidence="1">
    <location>
        <begin position="8"/>
        <end position="160"/>
    </location>
</feature>
<accession>A0ABQ4PWB0</accession>
<dbReference type="InterPro" id="IPR006224">
    <property type="entry name" value="PsdUridine_synth_RluA-like_CS"/>
</dbReference>
<dbReference type="Gene3D" id="3.30.2350.10">
    <property type="entry name" value="Pseudouridine synthase"/>
    <property type="match status" value="1"/>
</dbReference>
<reference evidence="2" key="2">
    <citation type="journal article" date="2023" name="ISME Commun">
        <title>Characterization of a bloom-associated alphaproteobacterial lineage, 'Candidatus Phycosocius': insights into freshwater algal-bacterial interactions.</title>
        <authorList>
            <person name="Tanabe Y."/>
            <person name="Yamaguchi H."/>
            <person name="Yoshida M."/>
            <person name="Kai A."/>
            <person name="Okazaki Y."/>
        </authorList>
    </citation>
    <scope>NUCLEOTIDE SEQUENCE</scope>
    <source>
        <strain evidence="2">BOTRYCO-1</strain>
    </source>
</reference>
<dbReference type="Proteomes" id="UP001161064">
    <property type="component" value="Unassembled WGS sequence"/>
</dbReference>
<dbReference type="CDD" id="cd02869">
    <property type="entry name" value="PseudoU_synth_RluA_like"/>
    <property type="match status" value="1"/>
</dbReference>
<dbReference type="InterPro" id="IPR050188">
    <property type="entry name" value="RluA_PseudoU_synthase"/>
</dbReference>
<dbReference type="InterPro" id="IPR020103">
    <property type="entry name" value="PsdUridine_synth_cat_dom_sf"/>
</dbReference>
<dbReference type="EMBL" id="BPFZ01000008">
    <property type="protein sequence ID" value="GIU67346.1"/>
    <property type="molecule type" value="Genomic_DNA"/>
</dbReference>
<comment type="caution">
    <text evidence="2">The sequence shown here is derived from an EMBL/GenBank/DDBJ whole genome shotgun (WGS) entry which is preliminary data.</text>
</comment>
<dbReference type="PANTHER" id="PTHR21600">
    <property type="entry name" value="MITOCHONDRIAL RNA PSEUDOURIDINE SYNTHASE"/>
    <property type="match status" value="1"/>
</dbReference>